<dbReference type="PANTHER" id="PTHR30231">
    <property type="entry name" value="DNA POLYMERASE III SUBUNIT EPSILON"/>
    <property type="match status" value="1"/>
</dbReference>
<evidence type="ECO:0000256" key="2">
    <source>
        <dbReference type="ARBA" id="ARBA00026073"/>
    </source>
</evidence>
<reference evidence="4" key="1">
    <citation type="submission" date="2019-02" db="EMBL/GenBank/DDBJ databases">
        <title>Draft genome of the type strain Pelomonas aquatica CCUG 52575T.</title>
        <authorList>
            <person name="Gomila M."/>
            <person name="Lalucat J."/>
        </authorList>
    </citation>
    <scope>NUCLEOTIDE SEQUENCE</scope>
    <source>
        <strain evidence="4">CCUG 52575</strain>
    </source>
</reference>
<dbReference type="GO" id="GO:0008408">
    <property type="term" value="F:3'-5' exonuclease activity"/>
    <property type="evidence" value="ECO:0007669"/>
    <property type="project" value="TreeGrafter"/>
</dbReference>
<dbReference type="Pfam" id="PF00929">
    <property type="entry name" value="RNase_T"/>
    <property type="match status" value="1"/>
</dbReference>
<evidence type="ECO:0000313" key="5">
    <source>
        <dbReference type="Proteomes" id="UP001152766"/>
    </source>
</evidence>
<organism evidence="4 5">
    <name type="scientific">Pelomonas aquatica</name>
    <dbReference type="NCBI Taxonomy" id="431058"/>
    <lineage>
        <taxon>Bacteria</taxon>
        <taxon>Pseudomonadati</taxon>
        <taxon>Pseudomonadota</taxon>
        <taxon>Betaproteobacteria</taxon>
        <taxon>Burkholderiales</taxon>
        <taxon>Sphaerotilaceae</taxon>
        <taxon>Roseateles</taxon>
    </lineage>
</organism>
<keyword evidence="5" id="KW-1185">Reference proteome</keyword>
<name>A0A9X4LH16_9BURK</name>
<dbReference type="SUPFAM" id="SSF53098">
    <property type="entry name" value="Ribonuclease H-like"/>
    <property type="match status" value="1"/>
</dbReference>
<keyword evidence="4" id="KW-0540">Nuclease</keyword>
<dbReference type="GO" id="GO:0045004">
    <property type="term" value="P:DNA replication proofreading"/>
    <property type="evidence" value="ECO:0007669"/>
    <property type="project" value="TreeGrafter"/>
</dbReference>
<dbReference type="FunFam" id="3.30.420.10:FF:000045">
    <property type="entry name" value="3'-5' exonuclease DinG"/>
    <property type="match status" value="1"/>
</dbReference>
<accession>A0A9X4LH16</accession>
<dbReference type="GO" id="GO:0005829">
    <property type="term" value="C:cytosol"/>
    <property type="evidence" value="ECO:0007669"/>
    <property type="project" value="TreeGrafter"/>
</dbReference>
<dbReference type="CDD" id="cd06127">
    <property type="entry name" value="DEDDh"/>
    <property type="match status" value="1"/>
</dbReference>
<comment type="function">
    <text evidence="1">DNA polymerase III is a complex, multichain enzyme responsible for most of the replicative synthesis in bacteria. The epsilon subunit contain the editing function and is a proofreading 3'-5' exonuclease.</text>
</comment>
<dbReference type="SMART" id="SM00479">
    <property type="entry name" value="EXOIII"/>
    <property type="match status" value="1"/>
</dbReference>
<comment type="subunit">
    <text evidence="2">DNA polymerase III contains a core (composed of alpha, epsilon and theta chains) that associates with a tau subunit. This core dimerizes to form the POLIII' complex. PolIII' associates with the gamma complex (composed of gamma, delta, delta', psi and chi chains) and with the beta chain to form the complete DNA polymerase III complex.</text>
</comment>
<keyword evidence="4" id="KW-0378">Hydrolase</keyword>
<comment type="caution">
    <text evidence="4">The sequence shown here is derived from an EMBL/GenBank/DDBJ whole genome shotgun (WGS) entry which is preliminary data.</text>
</comment>
<feature type="domain" description="Exonuclease" evidence="3">
    <location>
        <begin position="4"/>
        <end position="173"/>
    </location>
</feature>
<dbReference type="AlphaFoldDB" id="A0A9X4LH16"/>
<dbReference type="GO" id="GO:0003676">
    <property type="term" value="F:nucleic acid binding"/>
    <property type="evidence" value="ECO:0007669"/>
    <property type="project" value="InterPro"/>
</dbReference>
<sequence length="218" mass="23652">MMETIAVIDFETTGLGPAGGGRATEIAAVLVRGGQVVDRFASLMRSGAWVPPQIQALTGISNEMLAGAPDAADVMRELARFTAGCPLVAHNAGFDRGFWQAEMQRAGIEPDPAHEFACTVLLTRRLWPEAKSHSLGEQVRFHRLSYSGRAHRALADALVAAELLLKVQAEVARRFALDLGGTEVDHALLAELQRTPLRWLRRGLVEHLKARRAACEAA</sequence>
<dbReference type="PANTHER" id="PTHR30231:SF37">
    <property type="entry name" value="EXODEOXYRIBONUCLEASE 10"/>
    <property type="match status" value="1"/>
</dbReference>
<evidence type="ECO:0000256" key="1">
    <source>
        <dbReference type="ARBA" id="ARBA00025483"/>
    </source>
</evidence>
<dbReference type="InterPro" id="IPR012337">
    <property type="entry name" value="RNaseH-like_sf"/>
</dbReference>
<dbReference type="InterPro" id="IPR013520">
    <property type="entry name" value="Ribonucl_H"/>
</dbReference>
<evidence type="ECO:0000259" key="3">
    <source>
        <dbReference type="SMART" id="SM00479"/>
    </source>
</evidence>
<dbReference type="InterPro" id="IPR036397">
    <property type="entry name" value="RNaseH_sf"/>
</dbReference>
<dbReference type="Proteomes" id="UP001152766">
    <property type="component" value="Unassembled WGS sequence"/>
</dbReference>
<evidence type="ECO:0000313" key="4">
    <source>
        <dbReference type="EMBL" id="MDG0862821.1"/>
    </source>
</evidence>
<protein>
    <submittedName>
        <fullName evidence="4">3'-5' exonuclease</fullName>
    </submittedName>
</protein>
<keyword evidence="4" id="KW-0269">Exonuclease</keyword>
<proteinExistence type="predicted"/>
<dbReference type="Gene3D" id="3.30.420.10">
    <property type="entry name" value="Ribonuclease H-like superfamily/Ribonuclease H"/>
    <property type="match status" value="1"/>
</dbReference>
<dbReference type="EMBL" id="SGUG01000012">
    <property type="protein sequence ID" value="MDG0862821.1"/>
    <property type="molecule type" value="Genomic_DNA"/>
</dbReference>
<gene>
    <name evidence="4" type="ORF">EXJ73_10105</name>
</gene>